<feature type="compositionally biased region" description="Polar residues" evidence="9">
    <location>
        <begin position="122"/>
        <end position="131"/>
    </location>
</feature>
<feature type="domain" description="Cyclic nucleotide-binding" evidence="11">
    <location>
        <begin position="542"/>
        <end position="663"/>
    </location>
</feature>
<comment type="caution">
    <text evidence="12">The sequence shown here is derived from an EMBL/GenBank/DDBJ whole genome shotgun (WGS) entry which is preliminary data.</text>
</comment>
<dbReference type="Proteomes" id="UP000230066">
    <property type="component" value="Unassembled WGS sequence"/>
</dbReference>
<dbReference type="FunFam" id="1.10.287.630:FF:000001">
    <property type="entry name" value="Cyclic nucleotide-gated channel alpha 3"/>
    <property type="match status" value="1"/>
</dbReference>
<keyword evidence="2" id="KW-0813">Transport</keyword>
<feature type="transmembrane region" description="Helical" evidence="10">
    <location>
        <begin position="411"/>
        <end position="429"/>
    </location>
</feature>
<evidence type="ECO:0000256" key="1">
    <source>
        <dbReference type="ARBA" id="ARBA00004141"/>
    </source>
</evidence>
<dbReference type="PRINTS" id="PR01463">
    <property type="entry name" value="EAGCHANLFMLY"/>
</dbReference>
<dbReference type="PANTHER" id="PTHR45638">
    <property type="entry name" value="CYCLIC NUCLEOTIDE-GATED CATION CHANNEL SUBUNIT A"/>
    <property type="match status" value="1"/>
</dbReference>
<evidence type="ECO:0000256" key="9">
    <source>
        <dbReference type="SAM" id="MobiDB-lite"/>
    </source>
</evidence>
<keyword evidence="4 10" id="KW-1133">Transmembrane helix</keyword>
<dbReference type="GO" id="GO:0044877">
    <property type="term" value="F:protein-containing complex binding"/>
    <property type="evidence" value="ECO:0007669"/>
    <property type="project" value="TreeGrafter"/>
</dbReference>
<keyword evidence="8" id="KW-0407">Ion channel</keyword>
<dbReference type="InterPro" id="IPR005821">
    <property type="entry name" value="Ion_trans_dom"/>
</dbReference>
<reference evidence="12" key="1">
    <citation type="submission" date="2019-03" db="EMBL/GenBank/DDBJ databases">
        <title>Improved annotation for the trematode Fasciola hepatica.</title>
        <authorList>
            <person name="Choi Y.-J."/>
            <person name="Martin J."/>
            <person name="Mitreva M."/>
        </authorList>
    </citation>
    <scope>NUCLEOTIDE SEQUENCE [LARGE SCALE GENOMIC DNA]</scope>
</reference>
<feature type="transmembrane region" description="Helical" evidence="10">
    <location>
        <begin position="342"/>
        <end position="360"/>
    </location>
</feature>
<name>A0A4E0S2V0_FASHE</name>
<dbReference type="SMART" id="SM00100">
    <property type="entry name" value="cNMP"/>
    <property type="match status" value="1"/>
</dbReference>
<keyword evidence="7" id="KW-1071">Ligand-gated ion channel</keyword>
<dbReference type="GO" id="GO:0005223">
    <property type="term" value="F:intracellularly cGMP-activated cation channel activity"/>
    <property type="evidence" value="ECO:0007669"/>
    <property type="project" value="TreeGrafter"/>
</dbReference>
<feature type="compositionally biased region" description="Low complexity" evidence="9">
    <location>
        <begin position="729"/>
        <end position="742"/>
    </location>
</feature>
<evidence type="ECO:0000259" key="11">
    <source>
        <dbReference type="PROSITE" id="PS50042"/>
    </source>
</evidence>
<evidence type="ECO:0000256" key="10">
    <source>
        <dbReference type="SAM" id="Phobius"/>
    </source>
</evidence>
<comment type="subcellular location">
    <subcellularLocation>
        <location evidence="1">Membrane</location>
        <topology evidence="1">Multi-pass membrane protein</topology>
    </subcellularLocation>
</comment>
<evidence type="ECO:0000256" key="3">
    <source>
        <dbReference type="ARBA" id="ARBA00022692"/>
    </source>
</evidence>
<feature type="region of interest" description="Disordered" evidence="9">
    <location>
        <begin position="977"/>
        <end position="1008"/>
    </location>
</feature>
<dbReference type="GO" id="GO:0005249">
    <property type="term" value="F:voltage-gated potassium channel activity"/>
    <property type="evidence" value="ECO:0007669"/>
    <property type="project" value="InterPro"/>
</dbReference>
<evidence type="ECO:0000256" key="8">
    <source>
        <dbReference type="ARBA" id="ARBA00023303"/>
    </source>
</evidence>
<protein>
    <submittedName>
        <fullName evidence="12">Cyclic nucleotide-gated cation channel alpha-3</fullName>
    </submittedName>
</protein>
<dbReference type="CDD" id="cd00038">
    <property type="entry name" value="CAP_ED"/>
    <property type="match status" value="1"/>
</dbReference>
<feature type="compositionally biased region" description="Low complexity" evidence="9">
    <location>
        <begin position="164"/>
        <end position="175"/>
    </location>
</feature>
<evidence type="ECO:0000256" key="5">
    <source>
        <dbReference type="ARBA" id="ARBA00023065"/>
    </source>
</evidence>
<dbReference type="Gene3D" id="2.60.120.10">
    <property type="entry name" value="Jelly Rolls"/>
    <property type="match status" value="1"/>
</dbReference>
<dbReference type="PANTHER" id="PTHR45638:SF4">
    <property type="entry name" value="CYCLIC NUCLEOTIDE-BINDING DOMAIN-CONTAINING PROTEIN"/>
    <property type="match status" value="1"/>
</dbReference>
<dbReference type="SUPFAM" id="SSF81324">
    <property type="entry name" value="Voltage-gated potassium channels"/>
    <property type="match status" value="1"/>
</dbReference>
<dbReference type="AlphaFoldDB" id="A0A4E0S2V0"/>
<dbReference type="Gene3D" id="1.10.287.630">
    <property type="entry name" value="Helix hairpin bin"/>
    <property type="match status" value="1"/>
</dbReference>
<proteinExistence type="predicted"/>
<dbReference type="Pfam" id="PF00520">
    <property type="entry name" value="Ion_trans"/>
    <property type="match status" value="1"/>
</dbReference>
<feature type="compositionally biased region" description="Basic and acidic residues" evidence="9">
    <location>
        <begin position="142"/>
        <end position="155"/>
    </location>
</feature>
<evidence type="ECO:0000313" key="13">
    <source>
        <dbReference type="Proteomes" id="UP000230066"/>
    </source>
</evidence>
<feature type="region of interest" description="Disordered" evidence="9">
    <location>
        <begin position="1101"/>
        <end position="1169"/>
    </location>
</feature>
<dbReference type="GO" id="GO:0017071">
    <property type="term" value="C:intracellular cyclic nucleotide activated cation channel complex"/>
    <property type="evidence" value="ECO:0007669"/>
    <property type="project" value="TreeGrafter"/>
</dbReference>
<dbReference type="GO" id="GO:0005222">
    <property type="term" value="F:intracellularly cAMP-activated cation channel activity"/>
    <property type="evidence" value="ECO:0007669"/>
    <property type="project" value="TreeGrafter"/>
</dbReference>
<evidence type="ECO:0000256" key="4">
    <source>
        <dbReference type="ARBA" id="ARBA00022989"/>
    </source>
</evidence>
<feature type="region of interest" description="Disordered" evidence="9">
    <location>
        <begin position="724"/>
        <end position="765"/>
    </location>
</feature>
<accession>A0A4E0S2V0</accession>
<evidence type="ECO:0000256" key="6">
    <source>
        <dbReference type="ARBA" id="ARBA00023136"/>
    </source>
</evidence>
<feature type="transmembrane region" description="Helical" evidence="10">
    <location>
        <begin position="436"/>
        <end position="457"/>
    </location>
</feature>
<dbReference type="FunFam" id="2.60.120.10:FF:000002">
    <property type="entry name" value="Cyclic nucleotide gated channel alpha 1a"/>
    <property type="match status" value="1"/>
</dbReference>
<keyword evidence="3 10" id="KW-0812">Transmembrane</keyword>
<dbReference type="SUPFAM" id="SSF51206">
    <property type="entry name" value="cAMP-binding domain-like"/>
    <property type="match status" value="1"/>
</dbReference>
<dbReference type="PROSITE" id="PS00888">
    <property type="entry name" value="CNMP_BINDING_1"/>
    <property type="match status" value="1"/>
</dbReference>
<dbReference type="InterPro" id="IPR018488">
    <property type="entry name" value="cNMP-bd_CS"/>
</dbReference>
<dbReference type="PROSITE" id="PS50042">
    <property type="entry name" value="CNMP_BINDING_3"/>
    <property type="match status" value="1"/>
</dbReference>
<sequence>MSDTASGSVCVNVSSFCDEPDTFASVFGGLKVANSTNNELLNKEVIPLTPVTAPVTNTASVIIHNSIDSVKNSNTSKNTIRSNCIPNCPNSATDSSSAHSAGSFQRLPLSDIQKPADFALSNRASNNTTAQFPRKYKHPIHTKADGDSSPKRRETPGNSTCGTNAGNAVSSAAAGKRGNPREREHQPQKYSTWGCIYFSPSGRGLHLWCGVISMAVVYHMWVIIYRYVFAEICRHTIHFWFPLDYFADFLYVLDMIVSVRTGFLEDGVMQYNSKRMRIHYINSTQFYVDCLSLLPLDFLYLSVGFNSMLRIFRLCKLYKFWQFLDRAERHSTYPNVMRSAKLLFYYLTILHWNACVFKLVNDFCDGLWDPTISGRHTHENRSRILESTELWMMNSLNTSDAMTETVVSDHVYVHSLYWGLLSLISIGSLHKPNGLISYVFLISQGVLGVLLFATVLGHVSNIVAHVSAGQKEFQGRLDRVKNYLSMRRVPYPLTEKVIDWFDYLWYTNKITDEENVLTNLPDKLKAEIAIQMHLDTLKRVEIFQNTEEGFLSELVLRLRMVLFAPGDYVCRKGEIGKQMFIVNRGTLHVLGDDGRSVLATLRAGSYFGELSILNLGRYGNRRTASVRSLGYSDLFRLSKSDLWDVLKEYPAARRKLESHAYKKISGYKLSAPGEIRESSFKPNTVVDDDGALYSMVSECIEPPVNINDLSSGINFTRQRRSYTRGALHSSGDGSDGYASDPSRLSTSVFSPQQSPTPPIGQIPDSACSLQENKNLQKNLTNHPDRVPFDNCPYPPRPFSGSHSSCPSWISHTSAFTTNCNLAIQTGNSQLRERGLCVHGVDCHCSVPPGRAGFGEDFALPQTRNSSVPSNLTERATVMPLLGYSASSFTNQQGLYQPGMDDEFCSPVCLPCEQNTAVLEGIQPQHSSTVRFILDDFDDLRTMKDISDYDNMRVADERTRGFDWRRTAVGNIPSILLEGASNSSSSRSPSLEPKSSVHSTSPIPHCSFQPNEIPPEVGWDYAHLLSVPRLRTSTSASVRPPWPRVCQPFNMASMCPNKHQNSTAYQPSTSRNCDMVKEFSRLRKKIHMLECENALLQKHSRRTSLDSNVRPGLHGPINLTGPAKAPDPGVTVKRSTSLQVPTHEKRARSRGSNKPLEEQSGDSDLVNNSG</sequence>
<evidence type="ECO:0000256" key="2">
    <source>
        <dbReference type="ARBA" id="ARBA00022448"/>
    </source>
</evidence>
<keyword evidence="6 10" id="KW-0472">Membrane</keyword>
<feature type="transmembrane region" description="Helical" evidence="10">
    <location>
        <begin position="205"/>
        <end position="224"/>
    </location>
</feature>
<dbReference type="Pfam" id="PF00027">
    <property type="entry name" value="cNMP_binding"/>
    <property type="match status" value="1"/>
</dbReference>
<keyword evidence="13" id="KW-1185">Reference proteome</keyword>
<dbReference type="GO" id="GO:0005886">
    <property type="term" value="C:plasma membrane"/>
    <property type="evidence" value="ECO:0007669"/>
    <property type="project" value="TreeGrafter"/>
</dbReference>
<feature type="compositionally biased region" description="Low complexity" evidence="9">
    <location>
        <begin position="980"/>
        <end position="995"/>
    </location>
</feature>
<dbReference type="InterPro" id="IPR050866">
    <property type="entry name" value="CNG_cation_channel"/>
</dbReference>
<dbReference type="EMBL" id="JXXN02000245">
    <property type="protein sequence ID" value="THD28062.1"/>
    <property type="molecule type" value="Genomic_DNA"/>
</dbReference>
<organism evidence="12 13">
    <name type="scientific">Fasciola hepatica</name>
    <name type="common">Liver fluke</name>
    <dbReference type="NCBI Taxonomy" id="6192"/>
    <lineage>
        <taxon>Eukaryota</taxon>
        <taxon>Metazoa</taxon>
        <taxon>Spiralia</taxon>
        <taxon>Lophotrochozoa</taxon>
        <taxon>Platyhelminthes</taxon>
        <taxon>Trematoda</taxon>
        <taxon>Digenea</taxon>
        <taxon>Plagiorchiida</taxon>
        <taxon>Echinostomata</taxon>
        <taxon>Echinostomatoidea</taxon>
        <taxon>Fasciolidae</taxon>
        <taxon>Fasciola</taxon>
    </lineage>
</organism>
<dbReference type="InterPro" id="IPR014710">
    <property type="entry name" value="RmlC-like_jellyroll"/>
</dbReference>
<keyword evidence="5" id="KW-0406">Ion transport</keyword>
<evidence type="ECO:0000256" key="7">
    <source>
        <dbReference type="ARBA" id="ARBA00023286"/>
    </source>
</evidence>
<dbReference type="InterPro" id="IPR003938">
    <property type="entry name" value="K_chnl_volt-dep_EAG/ELK/ERG"/>
</dbReference>
<feature type="compositionally biased region" description="Polar residues" evidence="9">
    <location>
        <begin position="743"/>
        <end position="753"/>
    </location>
</feature>
<gene>
    <name evidence="12" type="ORF">D915_001134</name>
</gene>
<dbReference type="InterPro" id="IPR000595">
    <property type="entry name" value="cNMP-bd_dom"/>
</dbReference>
<evidence type="ECO:0000313" key="12">
    <source>
        <dbReference type="EMBL" id="THD28062.1"/>
    </source>
</evidence>
<dbReference type="Gene3D" id="1.10.287.70">
    <property type="match status" value="1"/>
</dbReference>
<dbReference type="GO" id="GO:0030553">
    <property type="term" value="F:cGMP binding"/>
    <property type="evidence" value="ECO:0007669"/>
    <property type="project" value="TreeGrafter"/>
</dbReference>
<feature type="region of interest" description="Disordered" evidence="9">
    <location>
        <begin position="122"/>
        <end position="186"/>
    </location>
</feature>
<dbReference type="PROSITE" id="PS00889">
    <property type="entry name" value="CNMP_BINDING_2"/>
    <property type="match status" value="1"/>
</dbReference>
<dbReference type="InterPro" id="IPR018490">
    <property type="entry name" value="cNMP-bd_dom_sf"/>
</dbReference>